<keyword evidence="3" id="KW-1185">Reference proteome</keyword>
<evidence type="ECO:0000313" key="2">
    <source>
        <dbReference type="EMBL" id="MDR6243992.1"/>
    </source>
</evidence>
<protein>
    <submittedName>
        <fullName evidence="2">NADH-flavin reductase</fullName>
    </submittedName>
</protein>
<dbReference type="InterPro" id="IPR036291">
    <property type="entry name" value="NAD(P)-bd_dom_sf"/>
</dbReference>
<evidence type="ECO:0000259" key="1">
    <source>
        <dbReference type="Pfam" id="PF13460"/>
    </source>
</evidence>
<sequence>MKITLLGATGRTGRLVLQYVLRAGHDVTVLVRSPERLQEQLYTTAIPSLDQQGKPLRDELEQLPASFADQVETIIPAVAGWTCSPQARLHILHGDTRDSKQLFAALQDAEAVISAIGTDKSDTLTVTMKALIPLMQQQDVNRLITIGTAGILQSRTATDKYRYETSESRQRSTRAAEEHRKVYEWLTASSLHWTIVCPTYLPDGDYTGGYRMERDTLPEGGTSISTGDTAYVVYSQLQDERYVGCRIGLAY</sequence>
<dbReference type="EMBL" id="JAVDQH010000006">
    <property type="protein sequence ID" value="MDR6243992.1"/>
    <property type="molecule type" value="Genomic_DNA"/>
</dbReference>
<feature type="domain" description="NAD(P)-binding" evidence="1">
    <location>
        <begin position="7"/>
        <end position="39"/>
    </location>
</feature>
<organism evidence="2 3">
    <name type="scientific">Paenibacillus hunanensis</name>
    <dbReference type="NCBI Taxonomy" id="539262"/>
    <lineage>
        <taxon>Bacteria</taxon>
        <taxon>Bacillati</taxon>
        <taxon>Bacillota</taxon>
        <taxon>Bacilli</taxon>
        <taxon>Bacillales</taxon>
        <taxon>Paenibacillaceae</taxon>
        <taxon>Paenibacillus</taxon>
    </lineage>
</organism>
<comment type="caution">
    <text evidence="2">The sequence shown here is derived from an EMBL/GenBank/DDBJ whole genome shotgun (WGS) entry which is preliminary data.</text>
</comment>
<dbReference type="Gene3D" id="3.40.50.720">
    <property type="entry name" value="NAD(P)-binding Rossmann-like Domain"/>
    <property type="match status" value="1"/>
</dbReference>
<dbReference type="Proteomes" id="UP001185028">
    <property type="component" value="Unassembled WGS sequence"/>
</dbReference>
<gene>
    <name evidence="2" type="ORF">JOC58_001885</name>
</gene>
<dbReference type="PANTHER" id="PTHR43355:SF2">
    <property type="entry name" value="FLAVIN REDUCTASE (NADPH)"/>
    <property type="match status" value="1"/>
</dbReference>
<dbReference type="Pfam" id="PF13460">
    <property type="entry name" value="NAD_binding_10"/>
    <property type="match status" value="2"/>
</dbReference>
<proteinExistence type="predicted"/>
<dbReference type="InterPro" id="IPR051606">
    <property type="entry name" value="Polyketide_Oxido-like"/>
</dbReference>
<feature type="domain" description="NAD(P)-binding" evidence="1">
    <location>
        <begin position="86"/>
        <end position="239"/>
    </location>
</feature>
<reference evidence="2 3" key="1">
    <citation type="submission" date="2023-07" db="EMBL/GenBank/DDBJ databases">
        <title>Genomic Encyclopedia of Type Strains, Phase IV (KMG-IV): sequencing the most valuable type-strain genomes for metagenomic binning, comparative biology and taxonomic classification.</title>
        <authorList>
            <person name="Goeker M."/>
        </authorList>
    </citation>
    <scope>NUCLEOTIDE SEQUENCE [LARGE SCALE GENOMIC DNA]</scope>
    <source>
        <strain evidence="2 3">DSM 22170</strain>
    </source>
</reference>
<dbReference type="SUPFAM" id="SSF51735">
    <property type="entry name" value="NAD(P)-binding Rossmann-fold domains"/>
    <property type="match status" value="1"/>
</dbReference>
<evidence type="ECO:0000313" key="3">
    <source>
        <dbReference type="Proteomes" id="UP001185028"/>
    </source>
</evidence>
<dbReference type="InterPro" id="IPR016040">
    <property type="entry name" value="NAD(P)-bd_dom"/>
</dbReference>
<dbReference type="RefSeq" id="WP_188775869.1">
    <property type="nucleotide sequence ID" value="NZ_BMMB01000005.1"/>
</dbReference>
<accession>A0ABU1IXK6</accession>
<dbReference type="PANTHER" id="PTHR43355">
    <property type="entry name" value="FLAVIN REDUCTASE (NADPH)"/>
    <property type="match status" value="1"/>
</dbReference>
<name>A0ABU1IXK6_9BACL</name>